<evidence type="ECO:0000313" key="2">
    <source>
        <dbReference type="Proteomes" id="UP000199087"/>
    </source>
</evidence>
<dbReference type="Proteomes" id="UP000199087">
    <property type="component" value="Unassembled WGS sequence"/>
</dbReference>
<dbReference type="AlphaFoldDB" id="A0A0U1NZE0"/>
<reference evidence="2" key="1">
    <citation type="submission" date="2015-05" db="EMBL/GenBank/DDBJ databases">
        <authorList>
            <person name="Urmite Genomes"/>
        </authorList>
    </citation>
    <scope>NUCLEOTIDE SEQUENCE [LARGE SCALE GENOMIC DNA]</scope>
    <source>
        <strain evidence="2">LF1</strain>
    </source>
</reference>
<gene>
    <name evidence="1" type="ORF">BN000_03349</name>
</gene>
<dbReference type="STRING" id="1499688.BN000_03349"/>
<accession>A0A0U1NZE0</accession>
<protein>
    <submittedName>
        <fullName evidence="1">Uncharacterized protein</fullName>
    </submittedName>
</protein>
<name>A0A0U1NZE0_9BACI</name>
<evidence type="ECO:0000313" key="1">
    <source>
        <dbReference type="EMBL" id="CRK83381.1"/>
    </source>
</evidence>
<proteinExistence type="predicted"/>
<organism evidence="1 2">
    <name type="scientific">Neobacillus massiliamazoniensis</name>
    <dbReference type="NCBI Taxonomy" id="1499688"/>
    <lineage>
        <taxon>Bacteria</taxon>
        <taxon>Bacillati</taxon>
        <taxon>Bacillota</taxon>
        <taxon>Bacilli</taxon>
        <taxon>Bacillales</taxon>
        <taxon>Bacillaceae</taxon>
        <taxon>Neobacillus</taxon>
    </lineage>
</organism>
<dbReference type="EMBL" id="CVRB01000003">
    <property type="protein sequence ID" value="CRK83381.1"/>
    <property type="molecule type" value="Genomic_DNA"/>
</dbReference>
<sequence>MMVERRVLSSIIVLGVVRNFEIKYFLVALTGALVEEKLIDFNSKGHILVIPLKGAILEDLS</sequence>
<keyword evidence="2" id="KW-1185">Reference proteome</keyword>